<evidence type="ECO:0000313" key="2">
    <source>
        <dbReference type="Proteomes" id="UP001431783"/>
    </source>
</evidence>
<protein>
    <submittedName>
        <fullName evidence="1">Uncharacterized protein</fullName>
    </submittedName>
</protein>
<evidence type="ECO:0000313" key="1">
    <source>
        <dbReference type="EMBL" id="KAK9872903.1"/>
    </source>
</evidence>
<accession>A0AAW1TRF0</accession>
<name>A0AAW1TRF0_9CUCU</name>
<reference evidence="1 2" key="1">
    <citation type="submission" date="2023-03" db="EMBL/GenBank/DDBJ databases">
        <title>Genome insight into feeding habits of ladybird beetles.</title>
        <authorList>
            <person name="Li H.-S."/>
            <person name="Huang Y.-H."/>
            <person name="Pang H."/>
        </authorList>
    </citation>
    <scope>NUCLEOTIDE SEQUENCE [LARGE SCALE GENOMIC DNA]</scope>
    <source>
        <strain evidence="1">SYSU_2023b</strain>
        <tissue evidence="1">Whole body</tissue>
    </source>
</reference>
<sequence>MSYFRLKIILSLEFPVKQSQYSSEEYFYLSAELIIKKMFIMFKNPETKVKQYFYYKIFKEQYDLHFGRPQVDVCCECERLNIRINSIDLGERPIMAAKAELTSHKKRTTTFYGSIRERRNK</sequence>
<gene>
    <name evidence="1" type="ORF">WA026_020256</name>
</gene>
<organism evidence="1 2">
    <name type="scientific">Henosepilachna vigintioctopunctata</name>
    <dbReference type="NCBI Taxonomy" id="420089"/>
    <lineage>
        <taxon>Eukaryota</taxon>
        <taxon>Metazoa</taxon>
        <taxon>Ecdysozoa</taxon>
        <taxon>Arthropoda</taxon>
        <taxon>Hexapoda</taxon>
        <taxon>Insecta</taxon>
        <taxon>Pterygota</taxon>
        <taxon>Neoptera</taxon>
        <taxon>Endopterygota</taxon>
        <taxon>Coleoptera</taxon>
        <taxon>Polyphaga</taxon>
        <taxon>Cucujiformia</taxon>
        <taxon>Coccinelloidea</taxon>
        <taxon>Coccinellidae</taxon>
        <taxon>Epilachninae</taxon>
        <taxon>Epilachnini</taxon>
        <taxon>Henosepilachna</taxon>
    </lineage>
</organism>
<keyword evidence="2" id="KW-1185">Reference proteome</keyword>
<comment type="caution">
    <text evidence="1">The sequence shown here is derived from an EMBL/GenBank/DDBJ whole genome shotgun (WGS) entry which is preliminary data.</text>
</comment>
<dbReference type="EMBL" id="JARQZJ010000014">
    <property type="protein sequence ID" value="KAK9872903.1"/>
    <property type="molecule type" value="Genomic_DNA"/>
</dbReference>
<dbReference type="Proteomes" id="UP001431783">
    <property type="component" value="Unassembled WGS sequence"/>
</dbReference>
<dbReference type="AlphaFoldDB" id="A0AAW1TRF0"/>
<proteinExistence type="predicted"/>